<dbReference type="RefSeq" id="WP_007086475.1">
    <property type="nucleotide sequence ID" value="NZ_AJLS01000122.1"/>
</dbReference>
<name>K6DDC2_9BACI</name>
<sequence>MATLKELQENLTPQQQMAAHLLVANEFAGKEKRTQEELAEEIGISRKHLHTWRTEDIDFIRYTAALSEMKVESYTTLVDAKLIYLIEHGPSNNGIPSIKAIQEFNRLRGRVVNRTEVSQLTNEPARKRLTDEEVAQGLDELNDLLK</sequence>
<organism evidence="2 3">
    <name type="scientific">Neobacillus bataviensis LMG 21833</name>
    <dbReference type="NCBI Taxonomy" id="1117379"/>
    <lineage>
        <taxon>Bacteria</taxon>
        <taxon>Bacillati</taxon>
        <taxon>Bacillota</taxon>
        <taxon>Bacilli</taxon>
        <taxon>Bacillales</taxon>
        <taxon>Bacillaceae</taxon>
        <taxon>Neobacillus</taxon>
    </lineage>
</organism>
<evidence type="ECO:0000259" key="1">
    <source>
        <dbReference type="Pfam" id="PF13022"/>
    </source>
</evidence>
<accession>K6DDC2</accession>
<dbReference type="Proteomes" id="UP000006316">
    <property type="component" value="Unassembled WGS sequence"/>
</dbReference>
<gene>
    <name evidence="2" type="ORF">BABA_17407</name>
</gene>
<dbReference type="STRING" id="1117379.BABA_17407"/>
<dbReference type="Gene3D" id="1.10.10.60">
    <property type="entry name" value="Homeodomain-like"/>
    <property type="match status" value="1"/>
</dbReference>
<keyword evidence="3" id="KW-1185">Reference proteome</keyword>
<feature type="domain" description="Homeodomain phBC6A51-type" evidence="1">
    <location>
        <begin position="10"/>
        <end position="118"/>
    </location>
</feature>
<dbReference type="Pfam" id="PF13022">
    <property type="entry name" value="HTH_Tnp_1_2"/>
    <property type="match status" value="1"/>
</dbReference>
<protein>
    <submittedName>
        <fullName evidence="2">Phage protein</fullName>
    </submittedName>
</protein>
<dbReference type="AlphaFoldDB" id="K6DDC2"/>
<comment type="caution">
    <text evidence="2">The sequence shown here is derived from an EMBL/GenBank/DDBJ whole genome shotgun (WGS) entry which is preliminary data.</text>
</comment>
<dbReference type="EMBL" id="AJLS01000122">
    <property type="protein sequence ID" value="EKN66043.1"/>
    <property type="molecule type" value="Genomic_DNA"/>
</dbReference>
<evidence type="ECO:0000313" key="2">
    <source>
        <dbReference type="EMBL" id="EKN66043.1"/>
    </source>
</evidence>
<reference evidence="2 3" key="1">
    <citation type="journal article" date="2012" name="Front. Microbiol.">
        <title>Redundancy and modularity in membrane-associated dissimilatory nitrate reduction in Bacillus.</title>
        <authorList>
            <person name="Heylen K."/>
            <person name="Keltjens J."/>
        </authorList>
    </citation>
    <scope>NUCLEOTIDE SEQUENCE [LARGE SCALE GENOMIC DNA]</scope>
    <source>
        <strain evidence="3">LMG 21833T</strain>
    </source>
</reference>
<proteinExistence type="predicted"/>
<dbReference type="PATRIC" id="fig|1117379.3.peg.3606"/>
<dbReference type="SUPFAM" id="SSF46689">
    <property type="entry name" value="Homeodomain-like"/>
    <property type="match status" value="1"/>
</dbReference>
<dbReference type="eggNOG" id="ENOG5032ESY">
    <property type="taxonomic scope" value="Bacteria"/>
</dbReference>
<dbReference type="InterPro" id="IPR009057">
    <property type="entry name" value="Homeodomain-like_sf"/>
</dbReference>
<dbReference type="OrthoDB" id="2661800at2"/>
<evidence type="ECO:0000313" key="3">
    <source>
        <dbReference type="Proteomes" id="UP000006316"/>
    </source>
</evidence>
<dbReference type="InterPro" id="IPR024978">
    <property type="entry name" value="Homeodomain_phBC6A51-type"/>
</dbReference>